<sequence>MEETTTPEVQEEAENMPALEEMAKAGILFGRKRSVTHPKMRKYIFGARNGFEIIDLQKTQSQLEKAQAFLSEAVSTGKPILYVAIRPEMHDIIKEAATKFGYPYVAQRWPGGAITNFETISKRINYYTSLKSDKAAGKFEKYTKKEQVSLEKKIERLDRLFGGLEPLDRLPAALIVVGAKTHKTAIHEANLKNIPVIVLANTDTNPDKVDYLIPSNDTSRSGATYILAQLAKAIEEGKKKMSAPKVEVPKKAPQEEKLN</sequence>
<gene>
    <name evidence="5 7" type="primary">rpsB</name>
    <name evidence="7" type="ORF">COU10_03060</name>
</gene>
<evidence type="ECO:0000256" key="2">
    <source>
        <dbReference type="ARBA" id="ARBA00022980"/>
    </source>
</evidence>
<reference evidence="8" key="1">
    <citation type="submission" date="2017-09" db="EMBL/GenBank/DDBJ databases">
        <title>Depth-based differentiation of microbial function through sediment-hosted aquifers and enrichment of novel symbionts in the deep terrestrial subsurface.</title>
        <authorList>
            <person name="Probst A.J."/>
            <person name="Ladd B."/>
            <person name="Jarett J.K."/>
            <person name="Geller-Mcgrath D.E."/>
            <person name="Sieber C.M.K."/>
            <person name="Emerson J.B."/>
            <person name="Anantharaman K."/>
            <person name="Thomas B.C."/>
            <person name="Malmstrom R."/>
            <person name="Stieglmeier M."/>
            <person name="Klingl A."/>
            <person name="Woyke T."/>
            <person name="Ryan C.M."/>
            <person name="Banfield J.F."/>
        </authorList>
    </citation>
    <scope>NUCLEOTIDE SEQUENCE [LARGE SCALE GENOMIC DNA]</scope>
</reference>
<dbReference type="EMBL" id="PFBC01000049">
    <property type="protein sequence ID" value="PIR87737.1"/>
    <property type="molecule type" value="Genomic_DNA"/>
</dbReference>
<dbReference type="Gene3D" id="3.40.50.10490">
    <property type="entry name" value="Glucose-6-phosphate isomerase like protein, domain 1"/>
    <property type="match status" value="1"/>
</dbReference>
<dbReference type="InterPro" id="IPR005706">
    <property type="entry name" value="Ribosomal_uS2_bac/mit/plastid"/>
</dbReference>
<protein>
    <recommendedName>
        <fullName evidence="4 5">Small ribosomal subunit protein uS2</fullName>
    </recommendedName>
</protein>
<dbReference type="PANTHER" id="PTHR12534">
    <property type="entry name" value="30S RIBOSOMAL PROTEIN S2 PROKARYOTIC AND ORGANELLAR"/>
    <property type="match status" value="1"/>
</dbReference>
<evidence type="ECO:0000256" key="6">
    <source>
        <dbReference type="SAM" id="MobiDB-lite"/>
    </source>
</evidence>
<evidence type="ECO:0000256" key="3">
    <source>
        <dbReference type="ARBA" id="ARBA00023274"/>
    </source>
</evidence>
<dbReference type="InterPro" id="IPR023591">
    <property type="entry name" value="Ribosomal_uS2_flav_dom_sf"/>
</dbReference>
<comment type="similarity">
    <text evidence="1 5">Belongs to the universal ribosomal protein uS2 family.</text>
</comment>
<feature type="compositionally biased region" description="Basic and acidic residues" evidence="6">
    <location>
        <begin position="247"/>
        <end position="259"/>
    </location>
</feature>
<comment type="caution">
    <text evidence="7">The sequence shown here is derived from an EMBL/GenBank/DDBJ whole genome shotgun (WGS) entry which is preliminary data.</text>
</comment>
<dbReference type="Gene3D" id="1.10.287.610">
    <property type="entry name" value="Helix hairpin bin"/>
    <property type="match status" value="1"/>
</dbReference>
<dbReference type="GO" id="GO:0006412">
    <property type="term" value="P:translation"/>
    <property type="evidence" value="ECO:0007669"/>
    <property type="project" value="UniProtKB-UniRule"/>
</dbReference>
<dbReference type="CDD" id="cd01425">
    <property type="entry name" value="RPS2"/>
    <property type="match status" value="1"/>
</dbReference>
<dbReference type="Proteomes" id="UP000230903">
    <property type="component" value="Unassembled WGS sequence"/>
</dbReference>
<feature type="region of interest" description="Disordered" evidence="6">
    <location>
        <begin position="238"/>
        <end position="259"/>
    </location>
</feature>
<dbReference type="AlphaFoldDB" id="A0A2H0UMT9"/>
<evidence type="ECO:0000256" key="1">
    <source>
        <dbReference type="ARBA" id="ARBA00006242"/>
    </source>
</evidence>
<evidence type="ECO:0000313" key="8">
    <source>
        <dbReference type="Proteomes" id="UP000230903"/>
    </source>
</evidence>
<keyword evidence="3 5" id="KW-0687">Ribonucleoprotein</keyword>
<dbReference type="HAMAP" id="MF_00291_B">
    <property type="entry name" value="Ribosomal_uS2_B"/>
    <property type="match status" value="1"/>
</dbReference>
<organism evidence="7 8">
    <name type="scientific">Candidatus Harrisonbacteria bacterium CG10_big_fil_rev_8_21_14_0_10_45_28</name>
    <dbReference type="NCBI Taxonomy" id="1974586"/>
    <lineage>
        <taxon>Bacteria</taxon>
        <taxon>Candidatus Harrisoniibacteriota</taxon>
    </lineage>
</organism>
<dbReference type="InterPro" id="IPR001865">
    <property type="entry name" value="Ribosomal_uS2"/>
</dbReference>
<dbReference type="PRINTS" id="PR00395">
    <property type="entry name" value="RIBOSOMALS2"/>
</dbReference>
<dbReference type="GO" id="GO:0022627">
    <property type="term" value="C:cytosolic small ribosomal subunit"/>
    <property type="evidence" value="ECO:0007669"/>
    <property type="project" value="TreeGrafter"/>
</dbReference>
<dbReference type="GO" id="GO:0003735">
    <property type="term" value="F:structural constituent of ribosome"/>
    <property type="evidence" value="ECO:0007669"/>
    <property type="project" value="InterPro"/>
</dbReference>
<name>A0A2H0UMT9_9BACT</name>
<accession>A0A2H0UMT9</accession>
<dbReference type="NCBIfam" id="TIGR01011">
    <property type="entry name" value="rpsB_bact"/>
    <property type="match status" value="1"/>
</dbReference>
<dbReference type="Pfam" id="PF00318">
    <property type="entry name" value="Ribosomal_S2"/>
    <property type="match status" value="1"/>
</dbReference>
<evidence type="ECO:0000313" key="7">
    <source>
        <dbReference type="EMBL" id="PIR87737.1"/>
    </source>
</evidence>
<dbReference type="SUPFAM" id="SSF52313">
    <property type="entry name" value="Ribosomal protein S2"/>
    <property type="match status" value="1"/>
</dbReference>
<evidence type="ECO:0000256" key="4">
    <source>
        <dbReference type="ARBA" id="ARBA00035256"/>
    </source>
</evidence>
<proteinExistence type="inferred from homology"/>
<evidence type="ECO:0000256" key="5">
    <source>
        <dbReference type="HAMAP-Rule" id="MF_00291"/>
    </source>
</evidence>
<dbReference type="PANTHER" id="PTHR12534:SF0">
    <property type="entry name" value="SMALL RIBOSOMAL SUBUNIT PROTEIN US2M"/>
    <property type="match status" value="1"/>
</dbReference>
<keyword evidence="2 5" id="KW-0689">Ribosomal protein</keyword>